<reference evidence="5" key="1">
    <citation type="submission" date="2019-12" db="UniProtKB">
        <authorList>
            <consortium name="WormBaseParasite"/>
        </authorList>
    </citation>
    <scope>IDENTIFICATION</scope>
</reference>
<evidence type="ECO:0000313" key="5">
    <source>
        <dbReference type="WBParaSite" id="TMUE_3000014341.1"/>
    </source>
</evidence>
<dbReference type="Gene3D" id="3.10.20.90">
    <property type="entry name" value="Phosphatidylinositol 3-kinase Catalytic Subunit, Chain A, domain 1"/>
    <property type="match status" value="1"/>
</dbReference>
<organism evidence="4 5">
    <name type="scientific">Trichuris muris</name>
    <name type="common">Mouse whipworm</name>
    <dbReference type="NCBI Taxonomy" id="70415"/>
    <lineage>
        <taxon>Eukaryota</taxon>
        <taxon>Metazoa</taxon>
        <taxon>Ecdysozoa</taxon>
        <taxon>Nematoda</taxon>
        <taxon>Enoplea</taxon>
        <taxon>Dorylaimia</taxon>
        <taxon>Trichinellida</taxon>
        <taxon>Trichuridae</taxon>
        <taxon>Trichuris</taxon>
    </lineage>
</organism>
<dbReference type="Gene3D" id="2.30.30.190">
    <property type="entry name" value="CAP Gly-rich-like domain"/>
    <property type="match status" value="1"/>
</dbReference>
<keyword evidence="1" id="KW-0143">Chaperone</keyword>
<dbReference type="PROSITE" id="PS50245">
    <property type="entry name" value="CAP_GLY_2"/>
    <property type="match status" value="1"/>
</dbReference>
<dbReference type="WBParaSite" id="TMUE_3000014341.1">
    <property type="protein sequence ID" value="TMUE_3000014341.1"/>
    <property type="gene ID" value="WBGene00302186"/>
</dbReference>
<dbReference type="Pfam" id="PF14560">
    <property type="entry name" value="Ubiquitin_2"/>
    <property type="match status" value="1"/>
</dbReference>
<evidence type="ECO:0000256" key="1">
    <source>
        <dbReference type="ARBA" id="ARBA00023186"/>
    </source>
</evidence>
<dbReference type="InterPro" id="IPR000626">
    <property type="entry name" value="Ubiquitin-like_dom"/>
</dbReference>
<evidence type="ECO:0000256" key="2">
    <source>
        <dbReference type="ARBA" id="ARBA00025779"/>
    </source>
</evidence>
<dbReference type="SMART" id="SM01052">
    <property type="entry name" value="CAP_GLY"/>
    <property type="match status" value="1"/>
</dbReference>
<keyword evidence="4" id="KW-1185">Reference proteome</keyword>
<dbReference type="PANTHER" id="PTHR18916">
    <property type="entry name" value="DYNACTIN 1-RELATED MICROTUBULE-BINDING"/>
    <property type="match status" value="1"/>
</dbReference>
<dbReference type="Proteomes" id="UP000046395">
    <property type="component" value="Unassembled WGS sequence"/>
</dbReference>
<protein>
    <submittedName>
        <fullName evidence="5">CAP-Gly domain-containing protein</fullName>
    </submittedName>
</protein>
<dbReference type="InterPro" id="IPR036859">
    <property type="entry name" value="CAP-Gly_dom_sf"/>
</dbReference>
<accession>A0A5S6R423</accession>
<dbReference type="PROSITE" id="PS00845">
    <property type="entry name" value="CAP_GLY_1"/>
    <property type="match status" value="1"/>
</dbReference>
<comment type="similarity">
    <text evidence="2">Belongs to the TBCB family.</text>
</comment>
<feature type="domain" description="CAP-Gly" evidence="3">
    <location>
        <begin position="171"/>
        <end position="213"/>
    </location>
</feature>
<evidence type="ECO:0000259" key="3">
    <source>
        <dbReference type="PROSITE" id="PS50245"/>
    </source>
</evidence>
<sequence length="224" mass="25225">MDTHVELSVSTDNQEFNCLRRFPLSITVGELKKRVELLVGIPYKSMTLQLRAQDGAAPSKLLPDNSAVLNTLSIMNGMILHVHDERGARVPPEESFNAADEVAFHLSDEKYNQKKNTVRSWLREQKWTGHEETTTDKSSETPEKVNIKLQRCIVHGLQGQPIKPGRVAYIGDVHFKPGVWIGVHFDDAVGKNDGSVDGHRYFDCPPNYGSFVKPQFVEEEAEEI</sequence>
<dbReference type="SUPFAM" id="SSF74924">
    <property type="entry name" value="Cap-Gly domain"/>
    <property type="match status" value="1"/>
</dbReference>
<dbReference type="Pfam" id="PF01302">
    <property type="entry name" value="CAP_GLY"/>
    <property type="match status" value="1"/>
</dbReference>
<proteinExistence type="inferred from homology"/>
<name>A0A5S6R423_TRIMR</name>
<dbReference type="AlphaFoldDB" id="A0A5S6R423"/>
<dbReference type="SUPFAM" id="SSF54236">
    <property type="entry name" value="Ubiquitin-like"/>
    <property type="match status" value="1"/>
</dbReference>
<dbReference type="InterPro" id="IPR000938">
    <property type="entry name" value="CAP-Gly_domain"/>
</dbReference>
<dbReference type="STRING" id="70415.A0A5S6R423"/>
<dbReference type="InterPro" id="IPR029071">
    <property type="entry name" value="Ubiquitin-like_domsf"/>
</dbReference>
<evidence type="ECO:0000313" key="4">
    <source>
        <dbReference type="Proteomes" id="UP000046395"/>
    </source>
</evidence>